<dbReference type="EMBL" id="SLWN01000003">
    <property type="protein sequence ID" value="TCO33088.1"/>
    <property type="molecule type" value="Genomic_DNA"/>
</dbReference>
<evidence type="ECO:0000313" key="2">
    <source>
        <dbReference type="Proteomes" id="UP000294508"/>
    </source>
</evidence>
<accession>A0A4R2HRH7</accession>
<dbReference type="RefSeq" id="WP_132208584.1">
    <property type="nucleotide sequence ID" value="NZ_SLWN01000003.1"/>
</dbReference>
<comment type="caution">
    <text evidence="1">The sequence shown here is derived from an EMBL/GenBank/DDBJ whole genome shotgun (WGS) entry which is preliminary data.</text>
</comment>
<dbReference type="Proteomes" id="UP000294508">
    <property type="component" value="Unassembled WGS sequence"/>
</dbReference>
<evidence type="ECO:0000313" key="1">
    <source>
        <dbReference type="EMBL" id="TCO33088.1"/>
    </source>
</evidence>
<sequence>MGASEWSYFVPYQEDLNQALQDLRQQVFSTGKYWWYGESEYRSPANRLSRPARLEDLFEDEYVREEGTHSILDVFRVVDPDRPRDWYDRGTIVPATADEVRAAIGTDRPTRSDTAELDDKLPRARWVGRCAVLYDEHGVPTEITFWGHSGD</sequence>
<proteinExistence type="predicted"/>
<reference evidence="1 2" key="1">
    <citation type="journal article" date="2015" name="Stand. Genomic Sci.">
        <title>Genomic Encyclopedia of Bacterial and Archaeal Type Strains, Phase III: the genomes of soil and plant-associated and newly described type strains.</title>
        <authorList>
            <person name="Whitman W.B."/>
            <person name="Woyke T."/>
            <person name="Klenk H.P."/>
            <person name="Zhou Y."/>
            <person name="Lilburn T.G."/>
            <person name="Beck B.J."/>
            <person name="De Vos P."/>
            <person name="Vandamme P."/>
            <person name="Eisen J.A."/>
            <person name="Garrity G."/>
            <person name="Hugenholtz P."/>
            <person name="Kyrpides N.C."/>
        </authorList>
    </citation>
    <scope>NUCLEOTIDE SEQUENCE [LARGE SCALE GENOMIC DNA]</scope>
    <source>
        <strain evidence="1 2">VKM Ac-2572</strain>
    </source>
</reference>
<name>A0A4R2HRH7_9ACTN</name>
<keyword evidence="2" id="KW-1185">Reference proteome</keyword>
<organism evidence="1 2">
    <name type="scientific">Kribbella steppae</name>
    <dbReference type="NCBI Taxonomy" id="2512223"/>
    <lineage>
        <taxon>Bacteria</taxon>
        <taxon>Bacillati</taxon>
        <taxon>Actinomycetota</taxon>
        <taxon>Actinomycetes</taxon>
        <taxon>Propionibacteriales</taxon>
        <taxon>Kribbellaceae</taxon>
        <taxon>Kribbella</taxon>
    </lineage>
</organism>
<protein>
    <submittedName>
        <fullName evidence="1">Uncharacterized protein</fullName>
    </submittedName>
</protein>
<gene>
    <name evidence="1" type="ORF">EV652_10387</name>
</gene>
<dbReference type="AlphaFoldDB" id="A0A4R2HRH7"/>
<dbReference type="OrthoDB" id="3618826at2"/>